<keyword evidence="6" id="KW-1015">Disulfide bond</keyword>
<protein>
    <submittedName>
        <fullName evidence="12">Aspartic proteinase A1</fullName>
    </submittedName>
</protein>
<evidence type="ECO:0000256" key="2">
    <source>
        <dbReference type="ARBA" id="ARBA00022670"/>
    </source>
</evidence>
<dbReference type="Gramene" id="EOY12292">
    <property type="protein sequence ID" value="EOY12292"/>
    <property type="gene ID" value="TCM_030836"/>
</dbReference>
<dbReference type="SMART" id="SM00741">
    <property type="entry name" value="SapB"/>
    <property type="match status" value="1"/>
</dbReference>
<feature type="chain" id="PRO_5001597932" evidence="9">
    <location>
        <begin position="30"/>
        <end position="470"/>
    </location>
</feature>
<reference evidence="12 13" key="1">
    <citation type="journal article" date="2013" name="Genome Biol.">
        <title>The genome sequence of the most widely cultivated cacao type and its use to identify candidate genes regulating pod color.</title>
        <authorList>
            <person name="Motamayor J.C."/>
            <person name="Mockaitis K."/>
            <person name="Schmutz J."/>
            <person name="Haiminen N."/>
            <person name="Iii D.L."/>
            <person name="Cornejo O."/>
            <person name="Findley S.D."/>
            <person name="Zheng P."/>
            <person name="Utro F."/>
            <person name="Royaert S."/>
            <person name="Saski C."/>
            <person name="Jenkins J."/>
            <person name="Podicheti R."/>
            <person name="Zhao M."/>
            <person name="Scheffler B.E."/>
            <person name="Stack J.C."/>
            <person name="Feltus F.A."/>
            <person name="Mustiga G.M."/>
            <person name="Amores F."/>
            <person name="Phillips W."/>
            <person name="Marelli J.P."/>
            <person name="May G.D."/>
            <person name="Shapiro H."/>
            <person name="Ma J."/>
            <person name="Bustamante C.D."/>
            <person name="Schnell R.J."/>
            <person name="Main D."/>
            <person name="Gilbert D."/>
            <person name="Parida L."/>
            <person name="Kuhn D.N."/>
        </authorList>
    </citation>
    <scope>NUCLEOTIDE SEQUENCE [LARGE SCALE GENOMIC DNA]</scope>
    <source>
        <strain evidence="13">cv. Matina 1-6</strain>
    </source>
</reference>
<dbReference type="InterPro" id="IPR001969">
    <property type="entry name" value="Aspartic_peptidase_AS"/>
</dbReference>
<dbReference type="InterPro" id="IPR021109">
    <property type="entry name" value="Peptidase_aspartic_dom_sf"/>
</dbReference>
<dbReference type="Pfam" id="PF05184">
    <property type="entry name" value="SapB_1"/>
    <property type="match status" value="1"/>
</dbReference>
<dbReference type="PROSITE" id="PS00141">
    <property type="entry name" value="ASP_PROTEASE"/>
    <property type="match status" value="1"/>
</dbReference>
<evidence type="ECO:0000256" key="8">
    <source>
        <dbReference type="RuleBase" id="RU000454"/>
    </source>
</evidence>
<keyword evidence="5" id="KW-0865">Zymogen</keyword>
<keyword evidence="4 8" id="KW-0378">Hydrolase</keyword>
<feature type="domain" description="Saposin B-type" evidence="10">
    <location>
        <begin position="276"/>
        <end position="316"/>
    </location>
</feature>
<accession>A0A061F6I4</accession>
<dbReference type="GO" id="GO:0004190">
    <property type="term" value="F:aspartic-type endopeptidase activity"/>
    <property type="evidence" value="ECO:0000318"/>
    <property type="project" value="GO_Central"/>
</dbReference>
<dbReference type="InterPro" id="IPR008138">
    <property type="entry name" value="SapB_2"/>
</dbReference>
<dbReference type="InterPro" id="IPR007856">
    <property type="entry name" value="SapB_1"/>
</dbReference>
<keyword evidence="2 8" id="KW-0645">Protease</keyword>
<keyword evidence="13" id="KW-1185">Reference proteome</keyword>
<dbReference type="eggNOG" id="KOG1339">
    <property type="taxonomic scope" value="Eukaryota"/>
</dbReference>
<feature type="domain" description="Peptidase A1" evidence="11">
    <location>
        <begin position="91"/>
        <end position="467"/>
    </location>
</feature>
<dbReference type="Proteomes" id="UP000026915">
    <property type="component" value="Chromosome 7"/>
</dbReference>
<feature type="domain" description="Saposin B-type" evidence="10">
    <location>
        <begin position="340"/>
        <end position="381"/>
    </location>
</feature>
<evidence type="ECO:0000256" key="5">
    <source>
        <dbReference type="ARBA" id="ARBA00023145"/>
    </source>
</evidence>
<dbReference type="InterPro" id="IPR033121">
    <property type="entry name" value="PEPTIDASE_A1"/>
</dbReference>
<evidence type="ECO:0000259" key="10">
    <source>
        <dbReference type="PROSITE" id="PS50015"/>
    </source>
</evidence>
<dbReference type="PRINTS" id="PR00792">
    <property type="entry name" value="PEPSIN"/>
</dbReference>
<evidence type="ECO:0000256" key="4">
    <source>
        <dbReference type="ARBA" id="ARBA00022801"/>
    </source>
</evidence>
<dbReference type="PANTHER" id="PTHR47966">
    <property type="entry name" value="BETA-SITE APP-CLEAVING ENZYME, ISOFORM A-RELATED"/>
    <property type="match status" value="1"/>
</dbReference>
<dbReference type="MEROPS" id="A01.A03"/>
<dbReference type="HOGENOM" id="CLU_013253_3_1_1"/>
<dbReference type="Pfam" id="PF03489">
    <property type="entry name" value="SapB_2"/>
    <property type="match status" value="1"/>
</dbReference>
<dbReference type="AlphaFoldDB" id="A0A061F6I4"/>
<dbReference type="SUPFAM" id="SSF50630">
    <property type="entry name" value="Acid proteases"/>
    <property type="match status" value="1"/>
</dbReference>
<dbReference type="InterPro" id="IPR008139">
    <property type="entry name" value="SaposinB_dom"/>
</dbReference>
<name>A0A061F6I4_THECC</name>
<evidence type="ECO:0000256" key="9">
    <source>
        <dbReference type="SAM" id="SignalP"/>
    </source>
</evidence>
<organism evidence="12 13">
    <name type="scientific">Theobroma cacao</name>
    <name type="common">Cacao</name>
    <name type="synonym">Cocoa</name>
    <dbReference type="NCBI Taxonomy" id="3641"/>
    <lineage>
        <taxon>Eukaryota</taxon>
        <taxon>Viridiplantae</taxon>
        <taxon>Streptophyta</taxon>
        <taxon>Embryophyta</taxon>
        <taxon>Tracheophyta</taxon>
        <taxon>Spermatophyta</taxon>
        <taxon>Magnoliopsida</taxon>
        <taxon>eudicotyledons</taxon>
        <taxon>Gunneridae</taxon>
        <taxon>Pentapetalae</taxon>
        <taxon>rosids</taxon>
        <taxon>malvids</taxon>
        <taxon>Malvales</taxon>
        <taxon>Malvaceae</taxon>
        <taxon>Byttnerioideae</taxon>
        <taxon>Theobroma</taxon>
    </lineage>
</organism>
<evidence type="ECO:0000256" key="6">
    <source>
        <dbReference type="ARBA" id="ARBA00023157"/>
    </source>
</evidence>
<proteinExistence type="inferred from homology"/>
<evidence type="ECO:0000256" key="3">
    <source>
        <dbReference type="ARBA" id="ARBA00022750"/>
    </source>
</evidence>
<dbReference type="Gene3D" id="2.40.70.10">
    <property type="entry name" value="Acid Proteases"/>
    <property type="match status" value="3"/>
</dbReference>
<dbReference type="PROSITE" id="PS50015">
    <property type="entry name" value="SAP_B"/>
    <property type="match status" value="2"/>
</dbReference>
<dbReference type="InterPro" id="IPR001461">
    <property type="entry name" value="Aspartic_peptidase_A1"/>
</dbReference>
<evidence type="ECO:0000313" key="13">
    <source>
        <dbReference type="Proteomes" id="UP000026915"/>
    </source>
</evidence>
<dbReference type="SUPFAM" id="SSF47862">
    <property type="entry name" value="Saposin"/>
    <property type="match status" value="1"/>
</dbReference>
<dbReference type="InParanoid" id="A0A061F6I4"/>
<dbReference type="EMBL" id="CM001885">
    <property type="protein sequence ID" value="EOY12292.1"/>
    <property type="molecule type" value="Genomic_DNA"/>
</dbReference>
<dbReference type="GO" id="GO:0006508">
    <property type="term" value="P:proteolysis"/>
    <property type="evidence" value="ECO:0000318"/>
    <property type="project" value="GO_Central"/>
</dbReference>
<comment type="similarity">
    <text evidence="1 8">Belongs to the peptidase A1 family.</text>
</comment>
<dbReference type="Pfam" id="PF00026">
    <property type="entry name" value="Asp"/>
    <property type="match status" value="2"/>
</dbReference>
<gene>
    <name evidence="12" type="ORF">TCM_030836</name>
</gene>
<evidence type="ECO:0000313" key="12">
    <source>
        <dbReference type="EMBL" id="EOY12292.1"/>
    </source>
</evidence>
<dbReference type="Gene3D" id="1.10.225.10">
    <property type="entry name" value="Saposin-like"/>
    <property type="match status" value="1"/>
</dbReference>
<keyword evidence="9" id="KW-0732">Signal</keyword>
<feature type="signal peptide" evidence="9">
    <location>
        <begin position="1"/>
        <end position="29"/>
    </location>
</feature>
<dbReference type="GO" id="GO:0006629">
    <property type="term" value="P:lipid metabolic process"/>
    <property type="evidence" value="ECO:0007669"/>
    <property type="project" value="InterPro"/>
</dbReference>
<evidence type="ECO:0000256" key="1">
    <source>
        <dbReference type="ARBA" id="ARBA00007447"/>
    </source>
</evidence>
<evidence type="ECO:0000259" key="11">
    <source>
        <dbReference type="PROSITE" id="PS51767"/>
    </source>
</evidence>
<evidence type="ECO:0000256" key="7">
    <source>
        <dbReference type="ARBA" id="ARBA00023180"/>
    </source>
</evidence>
<keyword evidence="7" id="KW-0325">Glycoprotein</keyword>
<keyword evidence="3 8" id="KW-0064">Aspartyl protease</keyword>
<dbReference type="InterPro" id="IPR011001">
    <property type="entry name" value="Saposin-like"/>
</dbReference>
<sequence length="470" mass="51352">MGTTSITASFTLFLCFLLFPIVFPNPSDGLVRIGLKRRKIDANSNMAALLDPRERKSSNAFTRKWYLGGKFGEGRNNDHIVVLKNYVNVQYFAEIGIGIPPQNFFVIFYTGSSNLWVPSSKCFFSLACYLHPNEDLVQFGDILINNQEFIESTRDTSVEFLVSKFDGILGLGFQEISVGNATPVWYNMLDKGLVKEPVFSFWFNRNADEEQGEGILAGYSSKDFLLFDMDDVLIDGKTTGFCAPSCGAIADSGTSLLAGPSAIITEINHAIGASGIVSQECKALVLQYGETIIDMLLAEDQPQKICSQIGLCALDGTRGASMSIESVVDKNAQKSSGGVHNSMCSACEMTISWIQNQLKQNQTLDHVLNYINELCDRLPSPMGASAVDCNALSSMPNLSFVIGGRIFDLNPEQYILKVGEGNTARCISGFTALDLPLPHEPLWILGDVFMGQYHTVLDYGNMKVGFAAAA</sequence>
<dbReference type="FunFam" id="2.40.70.10:FF:000115">
    <property type="entry name" value="Lysosomal aspartic protease"/>
    <property type="match status" value="1"/>
</dbReference>
<dbReference type="PROSITE" id="PS51767">
    <property type="entry name" value="PEPTIDASE_A1"/>
    <property type="match status" value="1"/>
</dbReference>
<dbReference type="PANTHER" id="PTHR47966:SF54">
    <property type="entry name" value="ASPARTIC PROTEINASE"/>
    <property type="match status" value="1"/>
</dbReference>